<comment type="caution">
    <text evidence="2">The sequence shown here is derived from an EMBL/GenBank/DDBJ whole genome shotgun (WGS) entry which is preliminary data.</text>
</comment>
<evidence type="ECO:0000259" key="1">
    <source>
        <dbReference type="SMART" id="SM00065"/>
    </source>
</evidence>
<dbReference type="SUPFAM" id="SSF55781">
    <property type="entry name" value="GAF domain-like"/>
    <property type="match status" value="1"/>
</dbReference>
<dbReference type="Gene3D" id="3.30.450.40">
    <property type="match status" value="1"/>
</dbReference>
<accession>A0ABD6ESI4</accession>
<gene>
    <name evidence="2" type="ORF">AB6A40_006216</name>
</gene>
<proteinExistence type="predicted"/>
<dbReference type="InterPro" id="IPR029016">
    <property type="entry name" value="GAF-like_dom_sf"/>
</dbReference>
<protein>
    <recommendedName>
        <fullName evidence="1">GAF domain-containing protein</fullName>
    </recommendedName>
</protein>
<dbReference type="Proteomes" id="UP001608902">
    <property type="component" value="Unassembled WGS sequence"/>
</dbReference>
<feature type="domain" description="GAF" evidence="1">
    <location>
        <begin position="217"/>
        <end position="374"/>
    </location>
</feature>
<evidence type="ECO:0000313" key="3">
    <source>
        <dbReference type="Proteomes" id="UP001608902"/>
    </source>
</evidence>
<dbReference type="PANTHER" id="PTHR43155:SF2">
    <property type="entry name" value="CYCLIC DI-GMP PHOSPHODIESTERASE PA4108"/>
    <property type="match status" value="1"/>
</dbReference>
<dbReference type="Pfam" id="PF01590">
    <property type="entry name" value="GAF"/>
    <property type="match status" value="1"/>
</dbReference>
<dbReference type="PANTHER" id="PTHR43155">
    <property type="entry name" value="CYCLIC DI-GMP PHOSPHODIESTERASE PA4108-RELATED"/>
    <property type="match status" value="1"/>
</dbReference>
<dbReference type="SMART" id="SM00065">
    <property type="entry name" value="GAF"/>
    <property type="match status" value="1"/>
</dbReference>
<dbReference type="InterPro" id="IPR003018">
    <property type="entry name" value="GAF"/>
</dbReference>
<keyword evidence="3" id="KW-1185">Reference proteome</keyword>
<sequence length="388" mass="44713">MEPREEVVVAYLKAHPLFLENYVISSNISTETFNRWVRRRSVKVDKNVTQRKSLAALTPEDLTTYQKLLIEIGNNSDELIYELGVACSRLTHVEQCDVIVKDEMNESFHIIRDANGTLARKPIKMKRIPQYTQKLFKYNGIILGELCFYRNLSERDKNWINLFCAWGCAMLSLVQRNSLNDQDGFIDANTLEDSELQKRLNHFLLEVIKSIFQDIMSMDSLIKKVMAYARKLTNADRASLFLVDHKTNELYARIFDIGTEGKFSEQLDKRGQREIRFSAGKGISGYVASTGSSLNIEDAYEDPRFNPEIDIKTGYKTKSILCMPIFIRETVIGVVQMVNKHDGSFTKTDENAFEVFAIYCGLALHHAKLYDRIRRSEQVAFTIYSFEI</sequence>
<dbReference type="AlphaFoldDB" id="A0ABD6ESI4"/>
<name>A0ABD6ESI4_9BILA</name>
<dbReference type="EMBL" id="JBGFUD010004275">
    <property type="protein sequence ID" value="MFH4979507.1"/>
    <property type="molecule type" value="Genomic_DNA"/>
</dbReference>
<reference evidence="2 3" key="1">
    <citation type="submission" date="2024-08" db="EMBL/GenBank/DDBJ databases">
        <title>Gnathostoma spinigerum genome.</title>
        <authorList>
            <person name="Gonzalez-Bertolin B."/>
            <person name="Monzon S."/>
            <person name="Zaballos A."/>
            <person name="Jimenez P."/>
            <person name="Dekumyoy P."/>
            <person name="Varona S."/>
            <person name="Cuesta I."/>
            <person name="Sumanam S."/>
            <person name="Adisakwattana P."/>
            <person name="Gasser R.B."/>
            <person name="Hernandez-Gonzalez A."/>
            <person name="Young N.D."/>
            <person name="Perteguer M.J."/>
        </authorList>
    </citation>
    <scope>NUCLEOTIDE SEQUENCE [LARGE SCALE GENOMIC DNA]</scope>
    <source>
        <strain evidence="2">AL3</strain>
        <tissue evidence="2">Liver</tissue>
    </source>
</reference>
<organism evidence="2 3">
    <name type="scientific">Gnathostoma spinigerum</name>
    <dbReference type="NCBI Taxonomy" id="75299"/>
    <lineage>
        <taxon>Eukaryota</taxon>
        <taxon>Metazoa</taxon>
        <taxon>Ecdysozoa</taxon>
        <taxon>Nematoda</taxon>
        <taxon>Chromadorea</taxon>
        <taxon>Rhabditida</taxon>
        <taxon>Spirurina</taxon>
        <taxon>Gnathostomatomorpha</taxon>
        <taxon>Gnathostomatoidea</taxon>
        <taxon>Gnathostomatidae</taxon>
        <taxon>Gnathostoma</taxon>
    </lineage>
</organism>
<dbReference type="FunFam" id="3.30.450.40:FF:000067">
    <property type="entry name" value="Phosphodiesterase"/>
    <property type="match status" value="1"/>
</dbReference>
<evidence type="ECO:0000313" key="2">
    <source>
        <dbReference type="EMBL" id="MFH4979507.1"/>
    </source>
</evidence>